<accession>A5DJM6</accession>
<keyword evidence="7" id="KW-0804">Transcription</keyword>
<dbReference type="GO" id="GO:0045944">
    <property type="term" value="P:positive regulation of transcription by RNA polymerase II"/>
    <property type="evidence" value="ECO:0007669"/>
    <property type="project" value="UniProtKB-ARBA"/>
</dbReference>
<feature type="region of interest" description="Disordered" evidence="10">
    <location>
        <begin position="431"/>
        <end position="458"/>
    </location>
</feature>
<feature type="compositionally biased region" description="Polar residues" evidence="10">
    <location>
        <begin position="321"/>
        <end position="331"/>
    </location>
</feature>
<dbReference type="GO" id="GO:0008270">
    <property type="term" value="F:zinc ion binding"/>
    <property type="evidence" value="ECO:0007669"/>
    <property type="project" value="UniProtKB-KW"/>
</dbReference>
<feature type="region of interest" description="Disordered" evidence="10">
    <location>
        <begin position="279"/>
        <end position="331"/>
    </location>
</feature>
<feature type="compositionally biased region" description="Polar residues" evidence="10">
    <location>
        <begin position="232"/>
        <end position="244"/>
    </location>
</feature>
<evidence type="ECO:0000313" key="12">
    <source>
        <dbReference type="EMBL" id="EDK39379.2"/>
    </source>
</evidence>
<keyword evidence="6" id="KW-0805">Transcription regulation</keyword>
<feature type="compositionally biased region" description="Low complexity" evidence="10">
    <location>
        <begin position="291"/>
        <end position="313"/>
    </location>
</feature>
<keyword evidence="4 9" id="KW-0863">Zinc-finger</keyword>
<dbReference type="PANTHER" id="PTHR24388">
    <property type="entry name" value="ZINC FINGER PROTEIN"/>
    <property type="match status" value="1"/>
</dbReference>
<dbReference type="PROSITE" id="PS00028">
    <property type="entry name" value="ZINC_FINGER_C2H2_1"/>
    <property type="match status" value="2"/>
</dbReference>
<dbReference type="GO" id="GO:0000978">
    <property type="term" value="F:RNA polymerase II cis-regulatory region sequence-specific DNA binding"/>
    <property type="evidence" value="ECO:0007669"/>
    <property type="project" value="TreeGrafter"/>
</dbReference>
<organism evidence="12 13">
    <name type="scientific">Meyerozyma guilliermondii (strain ATCC 6260 / CBS 566 / DSM 6381 / JCM 1539 / NBRC 10279 / NRRL Y-324)</name>
    <name type="common">Yeast</name>
    <name type="synonym">Candida guilliermondii</name>
    <dbReference type="NCBI Taxonomy" id="294746"/>
    <lineage>
        <taxon>Eukaryota</taxon>
        <taxon>Fungi</taxon>
        <taxon>Dikarya</taxon>
        <taxon>Ascomycota</taxon>
        <taxon>Saccharomycotina</taxon>
        <taxon>Pichiomycetes</taxon>
        <taxon>Debaryomycetaceae</taxon>
        <taxon>Meyerozyma</taxon>
    </lineage>
</organism>
<feature type="domain" description="C2H2-type" evidence="11">
    <location>
        <begin position="482"/>
        <end position="511"/>
    </location>
</feature>
<dbReference type="FunFam" id="3.30.160.60:FF:001752">
    <property type="entry name" value="Transcriptional factor SWI5"/>
    <property type="match status" value="1"/>
</dbReference>
<protein>
    <recommendedName>
        <fullName evidence="11">C2H2-type domain-containing protein</fullName>
    </recommendedName>
</protein>
<dbReference type="InterPro" id="IPR050527">
    <property type="entry name" value="Snail/Krueppel_Znf"/>
</dbReference>
<dbReference type="GO" id="GO:0005634">
    <property type="term" value="C:nucleus"/>
    <property type="evidence" value="ECO:0007669"/>
    <property type="project" value="UniProtKB-SubCell"/>
</dbReference>
<proteinExistence type="predicted"/>
<feature type="domain" description="C2H2-type" evidence="11">
    <location>
        <begin position="512"/>
        <end position="539"/>
    </location>
</feature>
<evidence type="ECO:0000256" key="8">
    <source>
        <dbReference type="ARBA" id="ARBA00023242"/>
    </source>
</evidence>
<dbReference type="InParanoid" id="A5DJM6"/>
<dbReference type="SUPFAM" id="SSF57667">
    <property type="entry name" value="beta-beta-alpha zinc fingers"/>
    <property type="match status" value="1"/>
</dbReference>
<dbReference type="Proteomes" id="UP000001997">
    <property type="component" value="Unassembled WGS sequence"/>
</dbReference>
<dbReference type="Pfam" id="PF00096">
    <property type="entry name" value="zf-C2H2"/>
    <property type="match status" value="2"/>
</dbReference>
<dbReference type="VEuPathDB" id="FungiDB:PGUG_03477"/>
<keyword evidence="2" id="KW-0479">Metal-binding</keyword>
<dbReference type="RefSeq" id="XP_001484096.2">
    <property type="nucleotide sequence ID" value="XM_001484046.1"/>
</dbReference>
<evidence type="ECO:0000256" key="1">
    <source>
        <dbReference type="ARBA" id="ARBA00004123"/>
    </source>
</evidence>
<feature type="compositionally biased region" description="Basic and acidic residues" evidence="10">
    <location>
        <begin position="148"/>
        <end position="160"/>
    </location>
</feature>
<sequence>MESFGQWEDSPMDARASKAPLPHEEFDNYFEAYNEIDNLFNETLTGLQDLDVPSGFMNNNTRKTHQAKHSRQLSGTAIFGFAEHTRELSLGGGILGDLHRPKPSTDISKYISPGEILNLHQRAGESSPNSAKPIHLAEQDEIEFENQNQKESEKNKEKSDYLVTNNNPKSYKFPPSPPADTQAPVCSSTPSMNRFSAKYLQEINSKDDGSKQQYVDDIEPLLYEANFEDPSPSENASPSYQYNHRSSRSPEPVYKYVPIPAQQPQGAIFRPQQIALNKNQNSILPPPSPPTLSNGSPDWQSSPEPQSPSPSRSYMAPGGNSLFSSPVHQQLGPQRQLYQPQFFSDNDLLYQEDKQNYSSPYANQVAHAFNSSPLRNNMTNNMSNNMTPTRHMAANDDTIDANVTISQLTPLKSQFPMTPRKKDRVGLEWSPVISPHPRVNTTQGVRDAIQQSSPKKRVAKTSLLPPGELDQYWVGPDEDKQFTCTYQDCGKKFTRRYNVRSHIQTHLSDRPFACAYCPKKFVRQHDLNRHVKAHLENRHCKCPCGKVFSRLDAMRKHQARNICSGGVYSDDNHHISKPKIHGRPEVLDVLTSDRLTEEINSALKQDYA</sequence>
<keyword evidence="3" id="KW-0677">Repeat</keyword>
<reference evidence="12 13" key="1">
    <citation type="journal article" date="2009" name="Nature">
        <title>Evolution of pathogenicity and sexual reproduction in eight Candida genomes.</title>
        <authorList>
            <person name="Butler G."/>
            <person name="Rasmussen M.D."/>
            <person name="Lin M.F."/>
            <person name="Santos M.A."/>
            <person name="Sakthikumar S."/>
            <person name="Munro C.A."/>
            <person name="Rheinbay E."/>
            <person name="Grabherr M."/>
            <person name="Forche A."/>
            <person name="Reedy J.L."/>
            <person name="Agrafioti I."/>
            <person name="Arnaud M.B."/>
            <person name="Bates S."/>
            <person name="Brown A.J."/>
            <person name="Brunke S."/>
            <person name="Costanzo M.C."/>
            <person name="Fitzpatrick D.A."/>
            <person name="de Groot P.W."/>
            <person name="Harris D."/>
            <person name="Hoyer L.L."/>
            <person name="Hube B."/>
            <person name="Klis F.M."/>
            <person name="Kodira C."/>
            <person name="Lennard N."/>
            <person name="Logue M.E."/>
            <person name="Martin R."/>
            <person name="Neiman A.M."/>
            <person name="Nikolaou E."/>
            <person name="Quail M.A."/>
            <person name="Quinn J."/>
            <person name="Santos M.C."/>
            <person name="Schmitzberger F.F."/>
            <person name="Sherlock G."/>
            <person name="Shah P."/>
            <person name="Silverstein K.A."/>
            <person name="Skrzypek M.S."/>
            <person name="Soll D."/>
            <person name="Staggs R."/>
            <person name="Stansfield I."/>
            <person name="Stumpf M.P."/>
            <person name="Sudbery P.E."/>
            <person name="Srikantha T."/>
            <person name="Zeng Q."/>
            <person name="Berman J."/>
            <person name="Berriman M."/>
            <person name="Heitman J."/>
            <person name="Gow N.A."/>
            <person name="Lorenz M.C."/>
            <person name="Birren B.W."/>
            <person name="Kellis M."/>
            <person name="Cuomo C.A."/>
        </authorList>
    </citation>
    <scope>NUCLEOTIDE SEQUENCE [LARGE SCALE GENOMIC DNA]</scope>
    <source>
        <strain evidence="13">ATCC 6260 / CBS 566 / DSM 6381 / JCM 1539 / NBRC 10279 / NRRL Y-324</strain>
    </source>
</reference>
<evidence type="ECO:0000256" key="9">
    <source>
        <dbReference type="PROSITE-ProRule" id="PRU00042"/>
    </source>
</evidence>
<evidence type="ECO:0000256" key="4">
    <source>
        <dbReference type="ARBA" id="ARBA00022771"/>
    </source>
</evidence>
<gene>
    <name evidence="12" type="ORF">PGUG_03477</name>
</gene>
<dbReference type="HOGENOM" id="CLU_022817_0_0_1"/>
<dbReference type="EMBL" id="CH408158">
    <property type="protein sequence ID" value="EDK39379.2"/>
    <property type="molecule type" value="Genomic_DNA"/>
</dbReference>
<feature type="compositionally biased region" description="Polar residues" evidence="10">
    <location>
        <begin position="439"/>
        <end position="453"/>
    </location>
</feature>
<evidence type="ECO:0000313" key="13">
    <source>
        <dbReference type="Proteomes" id="UP000001997"/>
    </source>
</evidence>
<dbReference type="STRING" id="294746.A5DJM6"/>
<dbReference type="KEGG" id="pgu:PGUG_03477"/>
<dbReference type="GeneID" id="5126413"/>
<evidence type="ECO:0000256" key="3">
    <source>
        <dbReference type="ARBA" id="ARBA00022737"/>
    </source>
</evidence>
<comment type="subcellular location">
    <subcellularLocation>
        <location evidence="1">Nucleus</location>
    </subcellularLocation>
</comment>
<dbReference type="PANTHER" id="PTHR24388:SF54">
    <property type="entry name" value="PROTEIN ESCARGOT"/>
    <property type="match status" value="1"/>
</dbReference>
<dbReference type="eggNOG" id="KOG1721">
    <property type="taxonomic scope" value="Eukaryota"/>
</dbReference>
<name>A5DJM6_PICGU</name>
<dbReference type="AlphaFoldDB" id="A5DJM6"/>
<evidence type="ECO:0000256" key="2">
    <source>
        <dbReference type="ARBA" id="ARBA00022723"/>
    </source>
</evidence>
<keyword evidence="13" id="KW-1185">Reference proteome</keyword>
<dbReference type="GO" id="GO:0000981">
    <property type="term" value="F:DNA-binding transcription factor activity, RNA polymerase II-specific"/>
    <property type="evidence" value="ECO:0007669"/>
    <property type="project" value="TreeGrafter"/>
</dbReference>
<dbReference type="Gene3D" id="3.30.160.60">
    <property type="entry name" value="Classic Zinc Finger"/>
    <property type="match status" value="2"/>
</dbReference>
<dbReference type="InterPro" id="IPR036236">
    <property type="entry name" value="Znf_C2H2_sf"/>
</dbReference>
<evidence type="ECO:0000256" key="5">
    <source>
        <dbReference type="ARBA" id="ARBA00022833"/>
    </source>
</evidence>
<keyword evidence="8" id="KW-0539">Nucleus</keyword>
<feature type="region of interest" description="Disordered" evidence="10">
    <location>
        <begin position="226"/>
        <end position="251"/>
    </location>
</feature>
<dbReference type="OrthoDB" id="3437960at2759"/>
<dbReference type="InterPro" id="IPR013087">
    <property type="entry name" value="Znf_C2H2_type"/>
</dbReference>
<dbReference type="PROSITE" id="PS50157">
    <property type="entry name" value="ZINC_FINGER_C2H2_2"/>
    <property type="match status" value="2"/>
</dbReference>
<evidence type="ECO:0000256" key="7">
    <source>
        <dbReference type="ARBA" id="ARBA00023163"/>
    </source>
</evidence>
<keyword evidence="5" id="KW-0862">Zinc</keyword>
<evidence type="ECO:0000256" key="6">
    <source>
        <dbReference type="ARBA" id="ARBA00023015"/>
    </source>
</evidence>
<evidence type="ECO:0000259" key="11">
    <source>
        <dbReference type="PROSITE" id="PS50157"/>
    </source>
</evidence>
<evidence type="ECO:0000256" key="10">
    <source>
        <dbReference type="SAM" id="MobiDB-lite"/>
    </source>
</evidence>
<dbReference type="OMA" id="KFVRQHD"/>
<feature type="region of interest" description="Disordered" evidence="10">
    <location>
        <begin position="144"/>
        <end position="189"/>
    </location>
</feature>
<dbReference type="SMART" id="SM00355">
    <property type="entry name" value="ZnF_C2H2"/>
    <property type="match status" value="2"/>
</dbReference>
<dbReference type="FunCoup" id="A5DJM6">
    <property type="interactions" value="773"/>
</dbReference>